<dbReference type="InterPro" id="IPR050171">
    <property type="entry name" value="MFS_Transporters"/>
</dbReference>
<evidence type="ECO:0000256" key="4">
    <source>
        <dbReference type="ARBA" id="ARBA00022475"/>
    </source>
</evidence>
<accession>A0A0R1MAI8</accession>
<dbReference type="PROSITE" id="PS50850">
    <property type="entry name" value="MFS"/>
    <property type="match status" value="1"/>
</dbReference>
<feature type="transmembrane region" description="Helical" evidence="11">
    <location>
        <begin position="476"/>
        <end position="496"/>
    </location>
</feature>
<dbReference type="FunFam" id="1.20.1250.20:FF:000017">
    <property type="entry name" value="Dipeptide and tripeptide permease A"/>
    <property type="match status" value="1"/>
</dbReference>
<dbReference type="InterPro" id="IPR036259">
    <property type="entry name" value="MFS_trans_sf"/>
</dbReference>
<dbReference type="InterPro" id="IPR005279">
    <property type="entry name" value="Dipep/tripep_permease"/>
</dbReference>
<dbReference type="Proteomes" id="UP000051686">
    <property type="component" value="Unassembled WGS sequence"/>
</dbReference>
<evidence type="ECO:0000256" key="7">
    <source>
        <dbReference type="ARBA" id="ARBA00023136"/>
    </source>
</evidence>
<protein>
    <recommendedName>
        <fullName evidence="9">Di-/tripeptide transporter</fullName>
    </recommendedName>
</protein>
<keyword evidence="5 10" id="KW-0812">Transmembrane</keyword>
<dbReference type="AlphaFoldDB" id="A0A0R1MAI8"/>
<evidence type="ECO:0000313" key="13">
    <source>
        <dbReference type="EMBL" id="KRL04905.1"/>
    </source>
</evidence>
<keyword evidence="14" id="KW-1185">Reference proteome</keyword>
<evidence type="ECO:0000256" key="2">
    <source>
        <dbReference type="ARBA" id="ARBA00005982"/>
    </source>
</evidence>
<evidence type="ECO:0000313" key="14">
    <source>
        <dbReference type="Proteomes" id="UP000051686"/>
    </source>
</evidence>
<evidence type="ECO:0000256" key="3">
    <source>
        <dbReference type="ARBA" id="ARBA00022448"/>
    </source>
</evidence>
<feature type="transmembrane region" description="Helical" evidence="11">
    <location>
        <begin position="270"/>
        <end position="291"/>
    </location>
</feature>
<feature type="transmembrane region" description="Helical" evidence="11">
    <location>
        <begin position="303"/>
        <end position="319"/>
    </location>
</feature>
<comment type="similarity">
    <text evidence="2 10">Belongs to the major facilitator superfamily. Proton-dependent oligopeptide transporter (POT/PTR) (TC 2.A.17) family.</text>
</comment>
<dbReference type="PATRIC" id="fig|1423777.3.peg.2102"/>
<feature type="domain" description="Major facilitator superfamily (MFS) profile" evidence="12">
    <location>
        <begin position="1"/>
        <end position="221"/>
    </location>
</feature>
<dbReference type="EMBL" id="AZEH01000039">
    <property type="protein sequence ID" value="KRL04905.1"/>
    <property type="molecule type" value="Genomic_DNA"/>
</dbReference>
<evidence type="ECO:0000256" key="8">
    <source>
        <dbReference type="ARBA" id="ARBA00059575"/>
    </source>
</evidence>
<name>A0A0R1MAI8_9LACO</name>
<dbReference type="NCBIfam" id="TIGR00924">
    <property type="entry name" value="yjdL_sub1_fam"/>
    <property type="match status" value="1"/>
</dbReference>
<dbReference type="GO" id="GO:0015333">
    <property type="term" value="F:peptide:proton symporter activity"/>
    <property type="evidence" value="ECO:0007669"/>
    <property type="project" value="UniProtKB-ARBA"/>
</dbReference>
<dbReference type="Pfam" id="PF00854">
    <property type="entry name" value="PTR2"/>
    <property type="match status" value="1"/>
</dbReference>
<evidence type="ECO:0000256" key="6">
    <source>
        <dbReference type="ARBA" id="ARBA00022989"/>
    </source>
</evidence>
<evidence type="ECO:0000256" key="10">
    <source>
        <dbReference type="RuleBase" id="RU003755"/>
    </source>
</evidence>
<keyword evidence="7 11" id="KW-0472">Membrane</keyword>
<dbReference type="GO" id="GO:0005886">
    <property type="term" value="C:plasma membrane"/>
    <property type="evidence" value="ECO:0007669"/>
    <property type="project" value="UniProtKB-SubCell"/>
</dbReference>
<feature type="transmembrane region" description="Helical" evidence="11">
    <location>
        <begin position="410"/>
        <end position="428"/>
    </location>
</feature>
<feature type="transmembrane region" description="Helical" evidence="11">
    <location>
        <begin position="108"/>
        <end position="124"/>
    </location>
</feature>
<evidence type="ECO:0000256" key="9">
    <source>
        <dbReference type="ARBA" id="ARBA00069644"/>
    </source>
</evidence>
<gene>
    <name evidence="13" type="ORF">FD46_GL002044</name>
</gene>
<keyword evidence="4" id="KW-1003">Cell membrane</keyword>
<dbReference type="PROSITE" id="PS01023">
    <property type="entry name" value="PTR2_2"/>
    <property type="match status" value="1"/>
</dbReference>
<dbReference type="PROSITE" id="PS01022">
    <property type="entry name" value="PTR2_1"/>
    <property type="match status" value="1"/>
</dbReference>
<feature type="transmembrane region" description="Helical" evidence="11">
    <location>
        <begin position="76"/>
        <end position="96"/>
    </location>
</feature>
<proteinExistence type="inferred from homology"/>
<dbReference type="GO" id="GO:0071916">
    <property type="term" value="F:dipeptide transmembrane transporter activity"/>
    <property type="evidence" value="ECO:0007669"/>
    <property type="project" value="UniProtKB-ARBA"/>
</dbReference>
<feature type="transmembrane region" description="Helical" evidence="11">
    <location>
        <begin position="352"/>
        <end position="371"/>
    </location>
</feature>
<evidence type="ECO:0000256" key="5">
    <source>
        <dbReference type="ARBA" id="ARBA00022692"/>
    </source>
</evidence>
<comment type="caution">
    <text evidence="13">The sequence shown here is derived from an EMBL/GenBank/DDBJ whole genome shotgun (WGS) entry which is preliminary data.</text>
</comment>
<dbReference type="InterPro" id="IPR020846">
    <property type="entry name" value="MFS_dom"/>
</dbReference>
<dbReference type="GO" id="GO:0042937">
    <property type="term" value="F:tripeptide transmembrane transporter activity"/>
    <property type="evidence" value="ECO:0007669"/>
    <property type="project" value="UniProtKB-ARBA"/>
</dbReference>
<feature type="transmembrane region" description="Helical" evidence="11">
    <location>
        <begin position="196"/>
        <end position="216"/>
    </location>
</feature>
<organism evidence="13 14">
    <name type="scientific">Liquorilactobacillus oeni DSM 19972</name>
    <dbReference type="NCBI Taxonomy" id="1423777"/>
    <lineage>
        <taxon>Bacteria</taxon>
        <taxon>Bacillati</taxon>
        <taxon>Bacillota</taxon>
        <taxon>Bacilli</taxon>
        <taxon>Lactobacillales</taxon>
        <taxon>Lactobacillaceae</taxon>
        <taxon>Liquorilactobacillus</taxon>
    </lineage>
</organism>
<feature type="transmembrane region" description="Helical" evidence="11">
    <location>
        <begin position="51"/>
        <end position="70"/>
    </location>
</feature>
<dbReference type="PANTHER" id="PTHR23517">
    <property type="entry name" value="RESISTANCE PROTEIN MDTM, PUTATIVE-RELATED-RELATED"/>
    <property type="match status" value="1"/>
</dbReference>
<comment type="subcellular location">
    <subcellularLocation>
        <location evidence="1">Cell membrane</location>
        <topology evidence="1">Multi-pass membrane protein</topology>
    </subcellularLocation>
    <subcellularLocation>
        <location evidence="10">Membrane</location>
        <topology evidence="10">Multi-pass membrane protein</topology>
    </subcellularLocation>
</comment>
<dbReference type="GO" id="GO:0035443">
    <property type="term" value="P:tripeptide transmembrane transport"/>
    <property type="evidence" value="ECO:0007669"/>
    <property type="project" value="UniProtKB-ARBA"/>
</dbReference>
<evidence type="ECO:0000256" key="1">
    <source>
        <dbReference type="ARBA" id="ARBA00004651"/>
    </source>
</evidence>
<sequence length="508" mass="56679">MFIFKILGFCSYRNLEELMMNEKAKDTAFLGHPRGLATLFFTEMWERFSYYGMRAILLFYMFYSVTNGGLGFDKSLAASIMAIYGSLVYLSSVIGGFVSDRLWGSRRTVFVGGILIMLGHIALATPFGKTALFISIALIVIGTGLLKPNVSEMVGDLYRPEDSRRDAGFSIFVFGINMGAFIAPIVVGYLGQEVNFHLGFSLAAIGMFFGLVQYYFGGKKYLTKESLYPSDPISPTEMGTFIKKFILAVVALILVLVIMGLFNLLTITNIIMLITIIAVFIPIYYFSLMLSSRKVTKEERSRVWAYIPLFIASILFWSIEEQGSVVLALFADEQTRLSLWGVNFPASFFQSMNPLFIMVYVPIFAYLWTILGKHQPSSPVKFAYGLFFAGISFMWMMLPGLLFGSNVKVSPLWLIMSWALVIVGEMLISPIGLSATTKLAPKAFRSQMMSMWFLSDAVAQAFNAQIVRFYAKGTEIGYYGIVGVGTIIFGIILLLFAPRIKKLMLGVG</sequence>
<comment type="function">
    <text evidence="8">Proton-dependent uptake of di- or tri-peptides.</text>
</comment>
<dbReference type="PANTHER" id="PTHR23517:SF15">
    <property type="entry name" value="PROTON-DEPENDENT OLIGOPEPTIDE FAMILY TRANSPORT PROTEIN"/>
    <property type="match status" value="1"/>
</dbReference>
<reference evidence="13 14" key="1">
    <citation type="journal article" date="2015" name="Genome Announc.">
        <title>Expanding the biotechnology potential of lactobacilli through comparative genomics of 213 strains and associated genera.</title>
        <authorList>
            <person name="Sun Z."/>
            <person name="Harris H.M."/>
            <person name="McCann A."/>
            <person name="Guo C."/>
            <person name="Argimon S."/>
            <person name="Zhang W."/>
            <person name="Yang X."/>
            <person name="Jeffery I.B."/>
            <person name="Cooney J.C."/>
            <person name="Kagawa T.F."/>
            <person name="Liu W."/>
            <person name="Song Y."/>
            <person name="Salvetti E."/>
            <person name="Wrobel A."/>
            <person name="Rasinkangas P."/>
            <person name="Parkhill J."/>
            <person name="Rea M.C."/>
            <person name="O'Sullivan O."/>
            <person name="Ritari J."/>
            <person name="Douillard F.P."/>
            <person name="Paul Ross R."/>
            <person name="Yang R."/>
            <person name="Briner A.E."/>
            <person name="Felis G.E."/>
            <person name="de Vos W.M."/>
            <person name="Barrangou R."/>
            <person name="Klaenhammer T.R."/>
            <person name="Caufield P.W."/>
            <person name="Cui Y."/>
            <person name="Zhang H."/>
            <person name="O'Toole P.W."/>
        </authorList>
    </citation>
    <scope>NUCLEOTIDE SEQUENCE [LARGE SCALE GENOMIC DNA]</scope>
    <source>
        <strain evidence="13 14">DSM 19972</strain>
    </source>
</reference>
<dbReference type="InterPro" id="IPR018456">
    <property type="entry name" value="PTR2_symporter_CS"/>
</dbReference>
<dbReference type="STRING" id="1423777.FD46_GL002044"/>
<keyword evidence="6 11" id="KW-1133">Transmembrane helix</keyword>
<feature type="transmembrane region" description="Helical" evidence="11">
    <location>
        <begin position="130"/>
        <end position="146"/>
    </location>
</feature>
<dbReference type="CDD" id="cd17346">
    <property type="entry name" value="MFS_DtpA_like"/>
    <property type="match status" value="1"/>
</dbReference>
<dbReference type="SUPFAM" id="SSF103473">
    <property type="entry name" value="MFS general substrate transporter"/>
    <property type="match status" value="1"/>
</dbReference>
<feature type="transmembrane region" description="Helical" evidence="11">
    <location>
        <begin position="383"/>
        <end position="404"/>
    </location>
</feature>
<evidence type="ECO:0000256" key="11">
    <source>
        <dbReference type="SAM" id="Phobius"/>
    </source>
</evidence>
<evidence type="ECO:0000259" key="12">
    <source>
        <dbReference type="PROSITE" id="PS50850"/>
    </source>
</evidence>
<feature type="transmembrane region" description="Helical" evidence="11">
    <location>
        <begin position="245"/>
        <end position="264"/>
    </location>
</feature>
<feature type="transmembrane region" description="Helical" evidence="11">
    <location>
        <begin position="167"/>
        <end position="190"/>
    </location>
</feature>
<dbReference type="Gene3D" id="1.20.1250.20">
    <property type="entry name" value="MFS general substrate transporter like domains"/>
    <property type="match status" value="1"/>
</dbReference>
<dbReference type="InterPro" id="IPR000109">
    <property type="entry name" value="POT_fam"/>
</dbReference>
<keyword evidence="3 10" id="KW-0813">Transport</keyword>